<sequence>MPLCIANFLVSSEWCIYGLLKDDFYLILPNGIGSILASGQLALFLVIPRKAGLHSPLMKLIKYCVDGAVDAEADVGKPLLLAEALESEITAVALTSC</sequence>
<keyword evidence="1" id="KW-0812">Transmembrane</keyword>
<keyword evidence="1" id="KW-0472">Membrane</keyword>
<dbReference type="OrthoDB" id="409725at2759"/>
<evidence type="ECO:0000313" key="2">
    <source>
        <dbReference type="EMBL" id="VDK68205.1"/>
    </source>
</evidence>
<dbReference type="EMBL" id="UYRT01028702">
    <property type="protein sequence ID" value="VDK68205.1"/>
    <property type="molecule type" value="Genomic_DNA"/>
</dbReference>
<dbReference type="AlphaFoldDB" id="A0A183DK57"/>
<dbReference type="Proteomes" id="UP000271098">
    <property type="component" value="Unassembled WGS sequence"/>
</dbReference>
<dbReference type="WBParaSite" id="GPUH_0000910801-mRNA-1">
    <property type="protein sequence ID" value="GPUH_0000910801-mRNA-1"/>
    <property type="gene ID" value="GPUH_0000910801"/>
</dbReference>
<organism evidence="4">
    <name type="scientific">Gongylonema pulchrum</name>
    <dbReference type="NCBI Taxonomy" id="637853"/>
    <lineage>
        <taxon>Eukaryota</taxon>
        <taxon>Metazoa</taxon>
        <taxon>Ecdysozoa</taxon>
        <taxon>Nematoda</taxon>
        <taxon>Chromadorea</taxon>
        <taxon>Rhabditida</taxon>
        <taxon>Spirurina</taxon>
        <taxon>Spiruromorpha</taxon>
        <taxon>Spiruroidea</taxon>
        <taxon>Gongylonematidae</taxon>
        <taxon>Gongylonema</taxon>
    </lineage>
</organism>
<evidence type="ECO:0000313" key="3">
    <source>
        <dbReference type="Proteomes" id="UP000271098"/>
    </source>
</evidence>
<evidence type="ECO:0000313" key="4">
    <source>
        <dbReference type="WBParaSite" id="GPUH_0000910801-mRNA-1"/>
    </source>
</evidence>
<gene>
    <name evidence="2" type="ORF">GPUH_LOCUS9102</name>
</gene>
<dbReference type="InterPro" id="IPR004316">
    <property type="entry name" value="SWEET_rpt"/>
</dbReference>
<dbReference type="Pfam" id="PF03083">
    <property type="entry name" value="MtN3_slv"/>
    <property type="match status" value="1"/>
</dbReference>
<keyword evidence="3" id="KW-1185">Reference proteome</keyword>
<name>A0A183DK57_9BILA</name>
<accession>A0A183DK57</accession>
<reference evidence="4" key="1">
    <citation type="submission" date="2016-06" db="UniProtKB">
        <authorList>
            <consortium name="WormBaseParasite"/>
        </authorList>
    </citation>
    <scope>IDENTIFICATION</scope>
</reference>
<reference evidence="2 3" key="2">
    <citation type="submission" date="2018-11" db="EMBL/GenBank/DDBJ databases">
        <authorList>
            <consortium name="Pathogen Informatics"/>
        </authorList>
    </citation>
    <scope>NUCLEOTIDE SEQUENCE [LARGE SCALE GENOMIC DNA]</scope>
</reference>
<keyword evidence="1" id="KW-1133">Transmembrane helix</keyword>
<protein>
    <submittedName>
        <fullName evidence="4">Sugar transporter SWEET1</fullName>
    </submittedName>
</protein>
<evidence type="ECO:0000256" key="1">
    <source>
        <dbReference type="SAM" id="Phobius"/>
    </source>
</evidence>
<proteinExistence type="predicted"/>
<feature type="transmembrane region" description="Helical" evidence="1">
    <location>
        <begin position="24"/>
        <end position="47"/>
    </location>
</feature>
<dbReference type="Gene3D" id="1.20.1280.290">
    <property type="match status" value="1"/>
</dbReference>
<dbReference type="GO" id="GO:0016020">
    <property type="term" value="C:membrane"/>
    <property type="evidence" value="ECO:0007669"/>
    <property type="project" value="InterPro"/>
</dbReference>